<dbReference type="InterPro" id="IPR024079">
    <property type="entry name" value="MetalloPept_cat_dom_sf"/>
</dbReference>
<evidence type="ECO:0000313" key="12">
    <source>
        <dbReference type="EMBL" id="EDX11639.1"/>
    </source>
</evidence>
<dbReference type="EMBL" id="CM000364">
    <property type="protein sequence ID" value="EDX11639.1"/>
    <property type="molecule type" value="Genomic_DNA"/>
</dbReference>
<dbReference type="InterPro" id="IPR000718">
    <property type="entry name" value="Peptidase_M13"/>
</dbReference>
<dbReference type="PhylomeDB" id="B4QVL4"/>
<feature type="domain" description="Peptidase M13 C-terminal" evidence="10">
    <location>
        <begin position="265"/>
        <end position="470"/>
    </location>
</feature>
<dbReference type="CDD" id="cd08662">
    <property type="entry name" value="M13"/>
    <property type="match status" value="1"/>
</dbReference>
<gene>
    <name evidence="12" type="primary">Dsim\GD19662</name>
    <name evidence="12" type="ORF">Dsim_GD19662</name>
</gene>
<dbReference type="SMR" id="B4QVL4"/>
<dbReference type="InterPro" id="IPR042089">
    <property type="entry name" value="Peptidase_M13_dom_2"/>
</dbReference>
<dbReference type="PANTHER" id="PTHR11733:SF224">
    <property type="entry name" value="NEPRILYSIN-2"/>
    <property type="match status" value="1"/>
</dbReference>
<keyword evidence="6" id="KW-0378">Hydrolase</keyword>
<dbReference type="InterPro" id="IPR018497">
    <property type="entry name" value="Peptidase_M13_C"/>
</dbReference>
<dbReference type="Gene3D" id="1.10.1380.10">
    <property type="entry name" value="Neutral endopeptidase , domain2"/>
    <property type="match status" value="2"/>
</dbReference>
<dbReference type="HOGENOM" id="CLU_006187_4_2_1"/>
<evidence type="ECO:0000256" key="7">
    <source>
        <dbReference type="ARBA" id="ARBA00022833"/>
    </source>
</evidence>
<keyword evidence="9" id="KW-0732">Signal</keyword>
<dbReference type="MEROPS" id="M13.012"/>
<dbReference type="OMA" id="WLENCIR"/>
<reference evidence="12 13" key="1">
    <citation type="journal article" date="2007" name="Nature">
        <title>Evolution of genes and genomes on the Drosophila phylogeny.</title>
        <authorList>
            <consortium name="Drosophila 12 Genomes Consortium"/>
            <person name="Clark A.G."/>
            <person name="Eisen M.B."/>
            <person name="Smith D.R."/>
            <person name="Bergman C.M."/>
            <person name="Oliver B."/>
            <person name="Markow T.A."/>
            <person name="Kaufman T.C."/>
            <person name="Kellis M."/>
            <person name="Gelbart W."/>
            <person name="Iyer V.N."/>
            <person name="Pollard D.A."/>
            <person name="Sackton T.B."/>
            <person name="Larracuente A.M."/>
            <person name="Singh N.D."/>
            <person name="Abad J.P."/>
            <person name="Abt D.N."/>
            <person name="Adryan B."/>
            <person name="Aguade M."/>
            <person name="Akashi H."/>
            <person name="Anderson W.W."/>
            <person name="Aquadro C.F."/>
            <person name="Ardell D.H."/>
            <person name="Arguello R."/>
            <person name="Artieri C.G."/>
            <person name="Barbash D.A."/>
            <person name="Barker D."/>
            <person name="Barsanti P."/>
            <person name="Batterham P."/>
            <person name="Batzoglou S."/>
            <person name="Begun D."/>
            <person name="Bhutkar A."/>
            <person name="Blanco E."/>
            <person name="Bosak S.A."/>
            <person name="Bradley R.K."/>
            <person name="Brand A.D."/>
            <person name="Brent M.R."/>
            <person name="Brooks A.N."/>
            <person name="Brown R.H."/>
            <person name="Butlin R.K."/>
            <person name="Caggese C."/>
            <person name="Calvi B.R."/>
            <person name="Bernardo de Carvalho A."/>
            <person name="Caspi A."/>
            <person name="Castrezana S."/>
            <person name="Celniker S.E."/>
            <person name="Chang J.L."/>
            <person name="Chapple C."/>
            <person name="Chatterji S."/>
            <person name="Chinwalla A."/>
            <person name="Civetta A."/>
            <person name="Clifton S.W."/>
            <person name="Comeron J.M."/>
            <person name="Costello J.C."/>
            <person name="Coyne J.A."/>
            <person name="Daub J."/>
            <person name="David R.G."/>
            <person name="Delcher A.L."/>
            <person name="Delehaunty K."/>
            <person name="Do C.B."/>
            <person name="Ebling H."/>
            <person name="Edwards K."/>
            <person name="Eickbush T."/>
            <person name="Evans J.D."/>
            <person name="Filipski A."/>
            <person name="Findeiss S."/>
            <person name="Freyhult E."/>
            <person name="Fulton L."/>
            <person name="Fulton R."/>
            <person name="Garcia A.C."/>
            <person name="Gardiner A."/>
            <person name="Garfield D.A."/>
            <person name="Garvin B.E."/>
            <person name="Gibson G."/>
            <person name="Gilbert D."/>
            <person name="Gnerre S."/>
            <person name="Godfrey J."/>
            <person name="Good R."/>
            <person name="Gotea V."/>
            <person name="Gravely B."/>
            <person name="Greenberg A.J."/>
            <person name="Griffiths-Jones S."/>
            <person name="Gross S."/>
            <person name="Guigo R."/>
            <person name="Gustafson E.A."/>
            <person name="Haerty W."/>
            <person name="Hahn M.W."/>
            <person name="Halligan D.L."/>
            <person name="Halpern A.L."/>
            <person name="Halter G.M."/>
            <person name="Han M.V."/>
            <person name="Heger A."/>
            <person name="Hillier L."/>
            <person name="Hinrichs A.S."/>
            <person name="Holmes I."/>
            <person name="Hoskins R.A."/>
            <person name="Hubisz M.J."/>
            <person name="Hultmark D."/>
            <person name="Huntley M.A."/>
            <person name="Jaffe D.B."/>
            <person name="Jagadeeshan S."/>
            <person name="Jeck W.R."/>
            <person name="Johnson J."/>
            <person name="Jones C.D."/>
            <person name="Jordan W.C."/>
            <person name="Karpen G.H."/>
            <person name="Kataoka E."/>
            <person name="Keightley P.D."/>
            <person name="Kheradpour P."/>
            <person name="Kirkness E.F."/>
            <person name="Koerich L.B."/>
            <person name="Kristiansen K."/>
            <person name="Kudrna D."/>
            <person name="Kulathinal R.J."/>
            <person name="Kumar S."/>
            <person name="Kwok R."/>
            <person name="Lander E."/>
            <person name="Langley C.H."/>
            <person name="Lapoint R."/>
            <person name="Lazzaro B.P."/>
            <person name="Lee S.J."/>
            <person name="Levesque L."/>
            <person name="Li R."/>
            <person name="Lin C.F."/>
            <person name="Lin M.F."/>
            <person name="Lindblad-Toh K."/>
            <person name="Llopart A."/>
            <person name="Long M."/>
            <person name="Low L."/>
            <person name="Lozovsky E."/>
            <person name="Lu J."/>
            <person name="Luo M."/>
            <person name="Machado C.A."/>
            <person name="Makalowski W."/>
            <person name="Marzo M."/>
            <person name="Matsuda M."/>
            <person name="Matzkin L."/>
            <person name="McAllister B."/>
            <person name="McBride C.S."/>
            <person name="McKernan B."/>
            <person name="McKernan K."/>
            <person name="Mendez-Lago M."/>
            <person name="Minx P."/>
            <person name="Mollenhauer M.U."/>
            <person name="Montooth K."/>
            <person name="Mount S.M."/>
            <person name="Mu X."/>
            <person name="Myers E."/>
            <person name="Negre B."/>
            <person name="Newfeld S."/>
            <person name="Nielsen R."/>
            <person name="Noor M.A."/>
            <person name="O'Grady P."/>
            <person name="Pachter L."/>
            <person name="Papaceit M."/>
            <person name="Parisi M.J."/>
            <person name="Parisi M."/>
            <person name="Parts L."/>
            <person name="Pedersen J.S."/>
            <person name="Pesole G."/>
            <person name="Phillippy A.M."/>
            <person name="Ponting C.P."/>
            <person name="Pop M."/>
            <person name="Porcelli D."/>
            <person name="Powell J.R."/>
            <person name="Prohaska S."/>
            <person name="Pruitt K."/>
            <person name="Puig M."/>
            <person name="Quesneville H."/>
            <person name="Ram K.R."/>
            <person name="Rand D."/>
            <person name="Rasmussen M.D."/>
            <person name="Reed L.K."/>
            <person name="Reenan R."/>
            <person name="Reily A."/>
            <person name="Remington K.A."/>
            <person name="Rieger T.T."/>
            <person name="Ritchie M.G."/>
            <person name="Robin C."/>
            <person name="Rogers Y.H."/>
            <person name="Rohde C."/>
            <person name="Rozas J."/>
            <person name="Rubenfield M.J."/>
            <person name="Ruiz A."/>
            <person name="Russo S."/>
            <person name="Salzberg S.L."/>
            <person name="Sanchez-Gracia A."/>
            <person name="Saranga D.J."/>
            <person name="Sato H."/>
            <person name="Schaeffer S.W."/>
            <person name="Schatz M.C."/>
            <person name="Schlenke T."/>
            <person name="Schwartz R."/>
            <person name="Segarra C."/>
            <person name="Singh R.S."/>
            <person name="Sirot L."/>
            <person name="Sirota M."/>
            <person name="Sisneros N.B."/>
            <person name="Smith C.D."/>
            <person name="Smith T.F."/>
            <person name="Spieth J."/>
            <person name="Stage D.E."/>
            <person name="Stark A."/>
            <person name="Stephan W."/>
            <person name="Strausberg R.L."/>
            <person name="Strempel S."/>
            <person name="Sturgill D."/>
            <person name="Sutton G."/>
            <person name="Sutton G.G."/>
            <person name="Tao W."/>
            <person name="Teichmann S."/>
            <person name="Tobari Y.N."/>
            <person name="Tomimura Y."/>
            <person name="Tsolas J.M."/>
            <person name="Valente V.L."/>
            <person name="Venter E."/>
            <person name="Venter J.C."/>
            <person name="Vicario S."/>
            <person name="Vieira F.G."/>
            <person name="Vilella A.J."/>
            <person name="Villasante A."/>
            <person name="Walenz B."/>
            <person name="Wang J."/>
            <person name="Wasserman M."/>
            <person name="Watts T."/>
            <person name="Wilson D."/>
            <person name="Wilson R.K."/>
            <person name="Wing R.A."/>
            <person name="Wolfner M.F."/>
            <person name="Wong A."/>
            <person name="Wong G.K."/>
            <person name="Wu C.I."/>
            <person name="Wu G."/>
            <person name="Yamamoto D."/>
            <person name="Yang H.P."/>
            <person name="Yang S.P."/>
            <person name="Yorke J.A."/>
            <person name="Yoshida K."/>
            <person name="Zdobnov E."/>
            <person name="Zhang P."/>
            <person name="Zhang Y."/>
            <person name="Zimin A.V."/>
            <person name="Baldwin J."/>
            <person name="Abdouelleil A."/>
            <person name="Abdulkadir J."/>
            <person name="Abebe A."/>
            <person name="Abera B."/>
            <person name="Abreu J."/>
            <person name="Acer S.C."/>
            <person name="Aftuck L."/>
            <person name="Alexander A."/>
            <person name="An P."/>
            <person name="Anderson E."/>
            <person name="Anderson S."/>
            <person name="Arachi H."/>
            <person name="Azer M."/>
            <person name="Bachantsang P."/>
            <person name="Barry A."/>
            <person name="Bayul T."/>
            <person name="Berlin A."/>
            <person name="Bessette D."/>
            <person name="Bloom T."/>
            <person name="Blye J."/>
            <person name="Boguslavskiy L."/>
            <person name="Bonnet C."/>
            <person name="Boukhgalter B."/>
            <person name="Bourzgui I."/>
            <person name="Brown A."/>
            <person name="Cahill P."/>
            <person name="Channer S."/>
            <person name="Cheshatsang Y."/>
            <person name="Chuda L."/>
            <person name="Citroen M."/>
            <person name="Collymore A."/>
            <person name="Cooke P."/>
            <person name="Costello M."/>
            <person name="D'Aco K."/>
            <person name="Daza R."/>
            <person name="De Haan G."/>
            <person name="DeGray S."/>
            <person name="DeMaso C."/>
            <person name="Dhargay N."/>
            <person name="Dooley K."/>
            <person name="Dooley E."/>
            <person name="Doricent M."/>
            <person name="Dorje P."/>
            <person name="Dorjee K."/>
            <person name="Dupes A."/>
            <person name="Elong R."/>
            <person name="Falk J."/>
            <person name="Farina A."/>
            <person name="Faro S."/>
            <person name="Ferguson D."/>
            <person name="Fisher S."/>
            <person name="Foley C.D."/>
            <person name="Franke A."/>
            <person name="Friedrich D."/>
            <person name="Gadbois L."/>
            <person name="Gearin G."/>
            <person name="Gearin C.R."/>
            <person name="Giannoukos G."/>
            <person name="Goode T."/>
            <person name="Graham J."/>
            <person name="Grandbois E."/>
            <person name="Grewal S."/>
            <person name="Gyaltsen K."/>
            <person name="Hafez N."/>
            <person name="Hagos B."/>
            <person name="Hall J."/>
            <person name="Henson C."/>
            <person name="Hollinger A."/>
            <person name="Honan T."/>
            <person name="Huard M.D."/>
            <person name="Hughes L."/>
            <person name="Hurhula B."/>
            <person name="Husby M.E."/>
            <person name="Kamat A."/>
            <person name="Kanga B."/>
            <person name="Kashin S."/>
            <person name="Khazanovich D."/>
            <person name="Kisner P."/>
            <person name="Lance K."/>
            <person name="Lara M."/>
            <person name="Lee W."/>
            <person name="Lennon N."/>
            <person name="Letendre F."/>
            <person name="LeVine R."/>
            <person name="Lipovsky A."/>
            <person name="Liu X."/>
            <person name="Liu J."/>
            <person name="Liu S."/>
            <person name="Lokyitsang T."/>
            <person name="Lokyitsang Y."/>
            <person name="Lubonja R."/>
            <person name="Lui A."/>
            <person name="MacDonald P."/>
            <person name="Magnisalis V."/>
            <person name="Maru K."/>
            <person name="Matthews C."/>
            <person name="McCusker W."/>
            <person name="McDonough S."/>
            <person name="Mehta T."/>
            <person name="Meldrim J."/>
            <person name="Meneus L."/>
            <person name="Mihai O."/>
            <person name="Mihalev A."/>
            <person name="Mihova T."/>
            <person name="Mittelman R."/>
            <person name="Mlenga V."/>
            <person name="Montmayeur A."/>
            <person name="Mulrain L."/>
            <person name="Navidi A."/>
            <person name="Naylor J."/>
            <person name="Negash T."/>
            <person name="Nguyen T."/>
            <person name="Nguyen N."/>
            <person name="Nicol R."/>
            <person name="Norbu C."/>
            <person name="Norbu N."/>
            <person name="Novod N."/>
            <person name="O'Neill B."/>
            <person name="Osman S."/>
            <person name="Markiewicz E."/>
            <person name="Oyono O.L."/>
            <person name="Patti C."/>
            <person name="Phunkhang P."/>
            <person name="Pierre F."/>
            <person name="Priest M."/>
            <person name="Raghuraman S."/>
            <person name="Rege F."/>
            <person name="Reyes R."/>
            <person name="Rise C."/>
            <person name="Rogov P."/>
            <person name="Ross K."/>
            <person name="Ryan E."/>
            <person name="Settipalli S."/>
            <person name="Shea T."/>
            <person name="Sherpa N."/>
            <person name="Shi L."/>
            <person name="Shih D."/>
            <person name="Sparrow T."/>
            <person name="Spaulding J."/>
            <person name="Stalker J."/>
            <person name="Stange-Thomann N."/>
            <person name="Stavropoulos S."/>
            <person name="Stone C."/>
            <person name="Strader C."/>
            <person name="Tesfaye S."/>
            <person name="Thomson T."/>
            <person name="Thoulutsang Y."/>
            <person name="Thoulutsang D."/>
            <person name="Topham K."/>
            <person name="Topping I."/>
            <person name="Tsamla T."/>
            <person name="Vassiliev H."/>
            <person name="Vo A."/>
            <person name="Wangchuk T."/>
            <person name="Wangdi T."/>
            <person name="Weiand M."/>
            <person name="Wilkinson J."/>
            <person name="Wilson A."/>
            <person name="Yadav S."/>
            <person name="Young G."/>
            <person name="Yu Q."/>
            <person name="Zembek L."/>
            <person name="Zhong D."/>
            <person name="Zimmer A."/>
            <person name="Zwirko Z."/>
            <person name="Jaffe D.B."/>
            <person name="Alvarez P."/>
            <person name="Brockman W."/>
            <person name="Butler J."/>
            <person name="Chin C."/>
            <person name="Gnerre S."/>
            <person name="Grabherr M."/>
            <person name="Kleber M."/>
            <person name="Mauceli E."/>
            <person name="MacCallum I."/>
        </authorList>
    </citation>
    <scope>NUCLEOTIDE SEQUENCE [LARGE SCALE GENOMIC DNA]</scope>
    <source>
        <strain evidence="13">white501</strain>
    </source>
</reference>
<feature type="chain" id="PRO_5002821194" evidence="9">
    <location>
        <begin position="19"/>
        <end position="471"/>
    </location>
</feature>
<organism evidence="12 13">
    <name type="scientific">Drosophila simulans</name>
    <name type="common">Fruit fly</name>
    <dbReference type="NCBI Taxonomy" id="7240"/>
    <lineage>
        <taxon>Eukaryota</taxon>
        <taxon>Metazoa</taxon>
        <taxon>Ecdysozoa</taxon>
        <taxon>Arthropoda</taxon>
        <taxon>Hexapoda</taxon>
        <taxon>Insecta</taxon>
        <taxon>Pterygota</taxon>
        <taxon>Neoptera</taxon>
        <taxon>Endopterygota</taxon>
        <taxon>Diptera</taxon>
        <taxon>Brachycera</taxon>
        <taxon>Muscomorpha</taxon>
        <taxon>Ephydroidea</taxon>
        <taxon>Drosophilidae</taxon>
        <taxon>Drosophila</taxon>
        <taxon>Sophophora</taxon>
    </lineage>
</organism>
<evidence type="ECO:0000313" key="13">
    <source>
        <dbReference type="Proteomes" id="UP000000304"/>
    </source>
</evidence>
<name>B4QVL4_DROSI</name>
<dbReference type="PROSITE" id="PS51885">
    <property type="entry name" value="NEPRILYSIN"/>
    <property type="match status" value="1"/>
</dbReference>
<evidence type="ECO:0000256" key="1">
    <source>
        <dbReference type="ARBA" id="ARBA00001947"/>
    </source>
</evidence>
<sequence>MFVVLATGFGLWIGKVLRASPPPNPQATALHGDSTTINQVPTGTASKALIETLGPEPITRVAERLGGWPLIKGDSWNADDSWTWQEQVKKFRTAGFSMDYIIDFSIGVDLQNSTKRLIDLDQSSLALSREYLVKGFNETLGISVGSLYVGKHFHKDSKANALEMVNEIRSVFNDILDEVNWMDAKTKKEAKLKLHSMATHIGYPDEMLDNEKLAAYYAKLDIDPDKYFESFLGMNIFGTDYSFNKLRLPVNKTDWVRHARPAIVNAFYSSLENSIQFPAGILQGHFFNAQRPKYMNFGAIGYVIGHEITHGFDDQSRQFDVKGNLRDWWHPDTQKAYLAKAKCIIEQYGNYTERATGLNLNGINTQGENIADNGGVKESYIAYRRWAEKHGPEAKLPGLDYTPEQMFWVAAGQTWCAKYRKESLKMRITTGVHSPSEFRVLGSLSNMKDFAKDFQCPEGSPMNPVQKCEVW</sequence>
<dbReference type="PANTHER" id="PTHR11733">
    <property type="entry name" value="ZINC METALLOPROTEASE FAMILY M13 NEPRILYSIN-RELATED"/>
    <property type="match status" value="1"/>
</dbReference>
<accession>B4QVL4</accession>
<protein>
    <submittedName>
        <fullName evidence="12">GD19662</fullName>
    </submittedName>
</protein>
<dbReference type="SUPFAM" id="SSF55486">
    <property type="entry name" value="Metalloproteases ('zincins'), catalytic domain"/>
    <property type="match status" value="1"/>
</dbReference>
<dbReference type="GO" id="GO:0046872">
    <property type="term" value="F:metal ion binding"/>
    <property type="evidence" value="ECO:0007669"/>
    <property type="project" value="UniProtKB-KW"/>
</dbReference>
<dbReference type="GO" id="GO:0004222">
    <property type="term" value="F:metalloendopeptidase activity"/>
    <property type="evidence" value="ECO:0007669"/>
    <property type="project" value="EnsemblMetazoa"/>
</dbReference>
<evidence type="ECO:0000256" key="9">
    <source>
        <dbReference type="SAM" id="SignalP"/>
    </source>
</evidence>
<dbReference type="Bgee" id="FBgn0191153">
    <property type="expression patterns" value="Expressed in adult organism and 3 other cell types or tissues"/>
</dbReference>
<feature type="signal peptide" evidence="9">
    <location>
        <begin position="1"/>
        <end position="18"/>
    </location>
</feature>
<dbReference type="GO" id="GO:0005615">
    <property type="term" value="C:extracellular space"/>
    <property type="evidence" value="ECO:0007669"/>
    <property type="project" value="EnsemblMetazoa"/>
</dbReference>
<dbReference type="Proteomes" id="UP000000304">
    <property type="component" value="Chromosome 3R"/>
</dbReference>
<evidence type="ECO:0000256" key="6">
    <source>
        <dbReference type="ARBA" id="ARBA00022801"/>
    </source>
</evidence>
<dbReference type="Pfam" id="PF05649">
    <property type="entry name" value="Peptidase_M13_N"/>
    <property type="match status" value="1"/>
</dbReference>
<dbReference type="GO" id="GO:0005886">
    <property type="term" value="C:plasma membrane"/>
    <property type="evidence" value="ECO:0007669"/>
    <property type="project" value="UniProtKB-SubCell"/>
</dbReference>
<keyword evidence="8" id="KW-0482">Metalloprotease</keyword>
<comment type="subcellular location">
    <subcellularLocation>
        <location evidence="2">Cell membrane</location>
        <topology evidence="2">Single-pass type II membrane protein</topology>
    </subcellularLocation>
</comment>
<comment type="cofactor">
    <cofactor evidence="1">
        <name>Zn(2+)</name>
        <dbReference type="ChEBI" id="CHEBI:29105"/>
    </cofactor>
</comment>
<comment type="similarity">
    <text evidence="3">Belongs to the peptidase M13 family.</text>
</comment>
<evidence type="ECO:0000256" key="3">
    <source>
        <dbReference type="ARBA" id="ARBA00007357"/>
    </source>
</evidence>
<proteinExistence type="inferred from homology"/>
<dbReference type="InterPro" id="IPR008753">
    <property type="entry name" value="Peptidase_M13_N"/>
</dbReference>
<dbReference type="AlphaFoldDB" id="B4QVL4"/>
<feature type="domain" description="Peptidase M13 N-terminal" evidence="11">
    <location>
        <begin position="133"/>
        <end position="204"/>
    </location>
</feature>
<dbReference type="OrthoDB" id="6475849at2759"/>
<dbReference type="GO" id="GO:0016485">
    <property type="term" value="P:protein processing"/>
    <property type="evidence" value="ECO:0007669"/>
    <property type="project" value="TreeGrafter"/>
</dbReference>
<dbReference type="Gene3D" id="3.40.390.10">
    <property type="entry name" value="Collagenase (Catalytic Domain)"/>
    <property type="match status" value="1"/>
</dbReference>
<evidence type="ECO:0000259" key="11">
    <source>
        <dbReference type="Pfam" id="PF05649"/>
    </source>
</evidence>
<dbReference type="PRINTS" id="PR00786">
    <property type="entry name" value="NEPRILYSIN"/>
</dbReference>
<evidence type="ECO:0000259" key="10">
    <source>
        <dbReference type="Pfam" id="PF01431"/>
    </source>
</evidence>
<keyword evidence="7" id="KW-0862">Zinc</keyword>
<evidence type="ECO:0000256" key="5">
    <source>
        <dbReference type="ARBA" id="ARBA00022723"/>
    </source>
</evidence>
<dbReference type="Pfam" id="PF01431">
    <property type="entry name" value="Peptidase_M13"/>
    <property type="match status" value="1"/>
</dbReference>
<evidence type="ECO:0000256" key="2">
    <source>
        <dbReference type="ARBA" id="ARBA00004401"/>
    </source>
</evidence>
<evidence type="ECO:0000256" key="4">
    <source>
        <dbReference type="ARBA" id="ARBA00022670"/>
    </source>
</evidence>
<keyword evidence="4" id="KW-0645">Protease</keyword>
<evidence type="ECO:0000256" key="8">
    <source>
        <dbReference type="ARBA" id="ARBA00023049"/>
    </source>
</evidence>
<dbReference type="GO" id="GO:0046692">
    <property type="term" value="P:sperm competition"/>
    <property type="evidence" value="ECO:0007669"/>
    <property type="project" value="EnsemblMetazoa"/>
</dbReference>
<keyword evidence="13" id="KW-1185">Reference proteome</keyword>
<keyword evidence="5" id="KW-0479">Metal-binding</keyword>
<dbReference type="STRING" id="7240.B4QVL4"/>